<feature type="compositionally biased region" description="Basic residues" evidence="1">
    <location>
        <begin position="1"/>
        <end position="10"/>
    </location>
</feature>
<feature type="region of interest" description="Disordered" evidence="1">
    <location>
        <begin position="52"/>
        <end position="101"/>
    </location>
</feature>
<organism evidence="2">
    <name type="scientific">Heterosigma akashiwo</name>
    <name type="common">Chromophytic alga</name>
    <name type="synonym">Heterosigma carterae</name>
    <dbReference type="NCBI Taxonomy" id="2829"/>
    <lineage>
        <taxon>Eukaryota</taxon>
        <taxon>Sar</taxon>
        <taxon>Stramenopiles</taxon>
        <taxon>Ochrophyta</taxon>
        <taxon>Raphidophyceae</taxon>
        <taxon>Chattonellales</taxon>
        <taxon>Chattonellaceae</taxon>
        <taxon>Heterosigma</taxon>
    </lineage>
</organism>
<dbReference type="EMBL" id="HBIU01044126">
    <property type="protein sequence ID" value="CAE0641092.1"/>
    <property type="molecule type" value="Transcribed_RNA"/>
</dbReference>
<feature type="compositionally biased region" description="Polar residues" evidence="1">
    <location>
        <begin position="11"/>
        <end position="21"/>
    </location>
</feature>
<accession>A0A7S3Y545</accession>
<sequence>MAAPHHRGNSLHRNSLDTSTHLRLRHTLRPNRSHPRRFNRRSSSRLKRCLLPPLCHRPQGEPPAAFPRRRGPTPPTACLRRPGEGNRGEANGGGGPPPPLPAPRGAAIIILLCFVTNSCQQCKLCNCKLDILNITVNNRYEQPDL</sequence>
<dbReference type="AlphaFoldDB" id="A0A7S3Y545"/>
<proteinExistence type="predicted"/>
<reference evidence="2" key="1">
    <citation type="submission" date="2021-01" db="EMBL/GenBank/DDBJ databases">
        <authorList>
            <person name="Corre E."/>
            <person name="Pelletier E."/>
            <person name="Niang G."/>
            <person name="Scheremetjew M."/>
            <person name="Finn R."/>
            <person name="Kale V."/>
            <person name="Holt S."/>
            <person name="Cochrane G."/>
            <person name="Meng A."/>
            <person name="Brown T."/>
            <person name="Cohen L."/>
        </authorList>
    </citation>
    <scope>NUCLEOTIDE SEQUENCE</scope>
    <source>
        <strain evidence="2">CCMP3107</strain>
    </source>
</reference>
<evidence type="ECO:0000313" key="2">
    <source>
        <dbReference type="EMBL" id="CAE0641092.1"/>
    </source>
</evidence>
<gene>
    <name evidence="2" type="ORF">HAKA00212_LOCUS19917</name>
</gene>
<name>A0A7S3Y545_HETAK</name>
<feature type="region of interest" description="Disordered" evidence="1">
    <location>
        <begin position="1"/>
        <end position="21"/>
    </location>
</feature>
<protein>
    <submittedName>
        <fullName evidence="2">Uncharacterized protein</fullName>
    </submittedName>
</protein>
<evidence type="ECO:0000256" key="1">
    <source>
        <dbReference type="SAM" id="MobiDB-lite"/>
    </source>
</evidence>